<evidence type="ECO:0000256" key="1">
    <source>
        <dbReference type="SAM" id="MobiDB-lite"/>
    </source>
</evidence>
<sequence length="126" mass="13036">MAAAASSEEPTHAVEVPPLRPRAPALWLLPPLAPPPPAPPMTRPPLPPRPASATSTSVATQRSTTSRSQHWRSRAAGPASSSSSGSSLSAGYCGDPYGHGTHLAVFYAARCPGLTCTKQDTRSNPT</sequence>
<evidence type="ECO:0000313" key="3">
    <source>
        <dbReference type="Proteomes" id="UP001341281"/>
    </source>
</evidence>
<keyword evidence="3" id="KW-1185">Reference proteome</keyword>
<dbReference type="AlphaFoldDB" id="A0AAQ3T7Z3"/>
<dbReference type="EMBL" id="CP144748">
    <property type="protein sequence ID" value="WVZ68538.1"/>
    <property type="molecule type" value="Genomic_DNA"/>
</dbReference>
<feature type="compositionally biased region" description="Low complexity" evidence="1">
    <location>
        <begin position="51"/>
        <end position="91"/>
    </location>
</feature>
<accession>A0AAQ3T7Z3</accession>
<dbReference type="Proteomes" id="UP001341281">
    <property type="component" value="Chromosome 04"/>
</dbReference>
<feature type="region of interest" description="Disordered" evidence="1">
    <location>
        <begin position="26"/>
        <end position="93"/>
    </location>
</feature>
<protein>
    <submittedName>
        <fullName evidence="2">Uncharacterized protein</fullName>
    </submittedName>
</protein>
<proteinExistence type="predicted"/>
<name>A0AAQ3T7Z3_PASNO</name>
<evidence type="ECO:0000313" key="2">
    <source>
        <dbReference type="EMBL" id="WVZ68538.1"/>
    </source>
</evidence>
<reference evidence="2 3" key="1">
    <citation type="submission" date="2024-02" db="EMBL/GenBank/DDBJ databases">
        <title>High-quality chromosome-scale genome assembly of Pensacola bahiagrass (Paspalum notatum Flugge var. saurae).</title>
        <authorList>
            <person name="Vega J.M."/>
            <person name="Podio M."/>
            <person name="Orjuela J."/>
            <person name="Siena L.A."/>
            <person name="Pessino S.C."/>
            <person name="Combes M.C."/>
            <person name="Mariac C."/>
            <person name="Albertini E."/>
            <person name="Pupilli F."/>
            <person name="Ortiz J.P.A."/>
            <person name="Leblanc O."/>
        </authorList>
    </citation>
    <scope>NUCLEOTIDE SEQUENCE [LARGE SCALE GENOMIC DNA]</scope>
    <source>
        <strain evidence="2">R1</strain>
        <tissue evidence="2">Leaf</tissue>
    </source>
</reference>
<gene>
    <name evidence="2" type="ORF">U9M48_017468</name>
</gene>
<organism evidence="2 3">
    <name type="scientific">Paspalum notatum var. saurae</name>
    <dbReference type="NCBI Taxonomy" id="547442"/>
    <lineage>
        <taxon>Eukaryota</taxon>
        <taxon>Viridiplantae</taxon>
        <taxon>Streptophyta</taxon>
        <taxon>Embryophyta</taxon>
        <taxon>Tracheophyta</taxon>
        <taxon>Spermatophyta</taxon>
        <taxon>Magnoliopsida</taxon>
        <taxon>Liliopsida</taxon>
        <taxon>Poales</taxon>
        <taxon>Poaceae</taxon>
        <taxon>PACMAD clade</taxon>
        <taxon>Panicoideae</taxon>
        <taxon>Andropogonodae</taxon>
        <taxon>Paspaleae</taxon>
        <taxon>Paspalinae</taxon>
        <taxon>Paspalum</taxon>
    </lineage>
</organism>
<feature type="compositionally biased region" description="Pro residues" evidence="1">
    <location>
        <begin position="31"/>
        <end position="50"/>
    </location>
</feature>